<reference evidence="2" key="1">
    <citation type="submission" date="2017-05" db="UniProtKB">
        <authorList>
            <consortium name="EnsemblMetazoa"/>
        </authorList>
    </citation>
    <scope>IDENTIFICATION</scope>
</reference>
<name>A0A1X7SY14_AMPQE</name>
<sequence length="69" mass="7842">MLKRIGLGMGLIVALNFYYTVLAFIGNYPIGDSFHCLTVLDEKSVHYKLVVYPQQYKSGSVLYINYCIS</sequence>
<keyword evidence="1" id="KW-1133">Transmembrane helix</keyword>
<organism evidence="2">
    <name type="scientific">Amphimedon queenslandica</name>
    <name type="common">Sponge</name>
    <dbReference type="NCBI Taxonomy" id="400682"/>
    <lineage>
        <taxon>Eukaryota</taxon>
        <taxon>Metazoa</taxon>
        <taxon>Porifera</taxon>
        <taxon>Demospongiae</taxon>
        <taxon>Heteroscleromorpha</taxon>
        <taxon>Haplosclerida</taxon>
        <taxon>Niphatidae</taxon>
        <taxon>Amphimedon</taxon>
    </lineage>
</organism>
<protein>
    <submittedName>
        <fullName evidence="2">Uncharacterized protein</fullName>
    </submittedName>
</protein>
<proteinExistence type="predicted"/>
<evidence type="ECO:0000256" key="1">
    <source>
        <dbReference type="SAM" id="Phobius"/>
    </source>
</evidence>
<keyword evidence="1" id="KW-0472">Membrane</keyword>
<keyword evidence="1" id="KW-0812">Transmembrane</keyword>
<accession>A0A1X7SY14</accession>
<feature type="transmembrane region" description="Helical" evidence="1">
    <location>
        <begin position="7"/>
        <end position="28"/>
    </location>
</feature>
<dbReference type="InParanoid" id="A0A1X7SY14"/>
<evidence type="ECO:0000313" key="2">
    <source>
        <dbReference type="EnsemblMetazoa" id="Aqu2.1.06855_001"/>
    </source>
</evidence>
<dbReference type="AlphaFoldDB" id="A0A1X7SY14"/>
<dbReference type="EnsemblMetazoa" id="Aqu2.1.06855_001">
    <property type="protein sequence ID" value="Aqu2.1.06855_001"/>
    <property type="gene ID" value="Aqu2.1.06855"/>
</dbReference>